<name>A0AAE0GRQ2_9CHLO</name>
<dbReference type="SUPFAM" id="SSF52540">
    <property type="entry name" value="P-loop containing nucleoside triphosphate hydrolases"/>
    <property type="match status" value="1"/>
</dbReference>
<comment type="caution">
    <text evidence="2">The sequence shown here is derived from an EMBL/GenBank/DDBJ whole genome shotgun (WGS) entry which is preliminary data.</text>
</comment>
<dbReference type="Proteomes" id="UP001190700">
    <property type="component" value="Unassembled WGS sequence"/>
</dbReference>
<dbReference type="Pfam" id="PF01712">
    <property type="entry name" value="dNK"/>
    <property type="match status" value="1"/>
</dbReference>
<protein>
    <recommendedName>
        <fullName evidence="1">Deoxynucleoside kinase domain-containing protein</fullName>
    </recommendedName>
</protein>
<proteinExistence type="predicted"/>
<feature type="domain" description="Deoxynucleoside kinase" evidence="1">
    <location>
        <begin position="42"/>
        <end position="230"/>
    </location>
</feature>
<dbReference type="Gene3D" id="3.40.50.300">
    <property type="entry name" value="P-loop containing nucleotide triphosphate hydrolases"/>
    <property type="match status" value="1"/>
</dbReference>
<sequence length="422" mass="47556">MQLYLLDSVGVRSRAHAKSIAAFITDQVEDKQTSTPPKRITFCVEGNISVGKTTFLRKIAAECEALKGMVEVVPEPIEKWQQVAGRSRDGEQMNFNLLDEFYRSPERYAYTFQSWVFYTRFLQEKESRVNPDPNLQLRLLERSVFSDRMVFVSSLHEEQKMNDIEMAVYDYGFDHVVNAWPDLVPNGFIYLRAEPSTCYGRLHHRAREEESAVSLDYLNQLHDKHENWFQPDRAPPTFSSGPSDGLPQDWAVPKNMLLPGCAAGNTIQLANSSATYPEPPECIRGRVLWMDAASSHRALQQIPALILDCNANIDVDKDVEARSEYARQVRAFFEYVNELNAKPRSPLIQPGNGLGMPGALNNVMPLSPGGLGMAGMSLDNLRAEFMKAEAAGMPEDLHRMVIEHFQNNPSSSNLGDILRSGR</sequence>
<reference evidence="2 3" key="1">
    <citation type="journal article" date="2015" name="Genome Biol. Evol.">
        <title>Comparative Genomics of a Bacterivorous Green Alga Reveals Evolutionary Causalities and Consequences of Phago-Mixotrophic Mode of Nutrition.</title>
        <authorList>
            <person name="Burns J.A."/>
            <person name="Paasch A."/>
            <person name="Narechania A."/>
            <person name="Kim E."/>
        </authorList>
    </citation>
    <scope>NUCLEOTIDE SEQUENCE [LARGE SCALE GENOMIC DNA]</scope>
    <source>
        <strain evidence="2 3">PLY_AMNH</strain>
    </source>
</reference>
<evidence type="ECO:0000313" key="3">
    <source>
        <dbReference type="Proteomes" id="UP001190700"/>
    </source>
</evidence>
<dbReference type="InterPro" id="IPR050566">
    <property type="entry name" value="Deoxyribonucleoside_kinase"/>
</dbReference>
<evidence type="ECO:0000259" key="1">
    <source>
        <dbReference type="Pfam" id="PF01712"/>
    </source>
</evidence>
<dbReference type="AlphaFoldDB" id="A0AAE0GRQ2"/>
<dbReference type="GO" id="GO:0005737">
    <property type="term" value="C:cytoplasm"/>
    <property type="evidence" value="ECO:0007669"/>
    <property type="project" value="TreeGrafter"/>
</dbReference>
<evidence type="ECO:0000313" key="2">
    <source>
        <dbReference type="EMBL" id="KAK3282803.1"/>
    </source>
</evidence>
<dbReference type="InterPro" id="IPR031314">
    <property type="entry name" value="DNK_dom"/>
</dbReference>
<dbReference type="CDD" id="cd01673">
    <property type="entry name" value="dNK"/>
    <property type="match status" value="1"/>
</dbReference>
<dbReference type="PANTHER" id="PTHR10513">
    <property type="entry name" value="DEOXYNUCLEOSIDE KINASE"/>
    <property type="match status" value="1"/>
</dbReference>
<accession>A0AAE0GRQ2</accession>
<organism evidence="2 3">
    <name type="scientific">Cymbomonas tetramitiformis</name>
    <dbReference type="NCBI Taxonomy" id="36881"/>
    <lineage>
        <taxon>Eukaryota</taxon>
        <taxon>Viridiplantae</taxon>
        <taxon>Chlorophyta</taxon>
        <taxon>Pyramimonadophyceae</taxon>
        <taxon>Pyramimonadales</taxon>
        <taxon>Pyramimonadaceae</taxon>
        <taxon>Cymbomonas</taxon>
    </lineage>
</organism>
<dbReference type="InterPro" id="IPR027417">
    <property type="entry name" value="P-loop_NTPase"/>
</dbReference>
<dbReference type="GO" id="GO:0019136">
    <property type="term" value="F:deoxynucleoside kinase activity"/>
    <property type="evidence" value="ECO:0007669"/>
    <property type="project" value="TreeGrafter"/>
</dbReference>
<dbReference type="EMBL" id="LGRX02003150">
    <property type="protein sequence ID" value="KAK3282803.1"/>
    <property type="molecule type" value="Genomic_DNA"/>
</dbReference>
<keyword evidence="3" id="KW-1185">Reference proteome</keyword>
<gene>
    <name evidence="2" type="ORF">CYMTET_9473</name>
</gene>
<dbReference type="PANTHER" id="PTHR10513:SF35">
    <property type="entry name" value="DEOXYADENOSINE KINASE"/>
    <property type="match status" value="1"/>
</dbReference>